<dbReference type="GO" id="GO:0016810">
    <property type="term" value="F:hydrolase activity, acting on carbon-nitrogen (but not peptide) bonds"/>
    <property type="evidence" value="ECO:0007669"/>
    <property type="project" value="InterPro"/>
</dbReference>
<dbReference type="Pfam" id="PF01522">
    <property type="entry name" value="Polysacc_deac_1"/>
    <property type="match status" value="1"/>
</dbReference>
<dbReference type="CDD" id="cd10917">
    <property type="entry name" value="CE4_NodB_like_6s_7s"/>
    <property type="match status" value="1"/>
</dbReference>
<dbReference type="STRING" id="418495.SAMN05216215_1004201"/>
<feature type="domain" description="NodB homology" evidence="1">
    <location>
        <begin position="31"/>
        <end position="212"/>
    </location>
</feature>
<name>A0A1H2V515_9PSEU</name>
<dbReference type="SUPFAM" id="SSF88713">
    <property type="entry name" value="Glycoside hydrolase/deacetylase"/>
    <property type="match status" value="1"/>
</dbReference>
<dbReference type="InterPro" id="IPR011330">
    <property type="entry name" value="Glyco_hydro/deAcase_b/a-brl"/>
</dbReference>
<dbReference type="EMBL" id="FNOK01000004">
    <property type="protein sequence ID" value="SDW63401.1"/>
    <property type="molecule type" value="Genomic_DNA"/>
</dbReference>
<evidence type="ECO:0000313" key="2">
    <source>
        <dbReference type="EMBL" id="SDW63401.1"/>
    </source>
</evidence>
<dbReference type="OrthoDB" id="9763050at2"/>
<sequence>MPARNSPQTVTAMGTASATPDIVSYTATPGKYFAMTIDDGPDPTYTPQVLDLLRDRQVRATFSLIGQSAQMYPDLVQRIVNEGHRLCNHTWDHSDLQTLTEEQQRAELQQTTDAINAIVPDVPIPYFRAPYGHWTPFSQQFAANQGMQPIGWSVDTQDWSSPGVDEIFNNYKQQFADRGVILMHDGGGDRSQTVTAMGDILADLATLGYYDDFPATL</sequence>
<organism evidence="2 3">
    <name type="scientific">Saccharopolyspora shandongensis</name>
    <dbReference type="NCBI Taxonomy" id="418495"/>
    <lineage>
        <taxon>Bacteria</taxon>
        <taxon>Bacillati</taxon>
        <taxon>Actinomycetota</taxon>
        <taxon>Actinomycetes</taxon>
        <taxon>Pseudonocardiales</taxon>
        <taxon>Pseudonocardiaceae</taxon>
        <taxon>Saccharopolyspora</taxon>
    </lineage>
</organism>
<dbReference type="AlphaFoldDB" id="A0A1H2V515"/>
<gene>
    <name evidence="2" type="ORF">SAMN05216215_1004201</name>
</gene>
<evidence type="ECO:0000313" key="3">
    <source>
        <dbReference type="Proteomes" id="UP000199529"/>
    </source>
</evidence>
<dbReference type="Proteomes" id="UP000199529">
    <property type="component" value="Unassembled WGS sequence"/>
</dbReference>
<proteinExistence type="predicted"/>
<dbReference type="InterPro" id="IPR050248">
    <property type="entry name" value="Polysacc_deacetylase_ArnD"/>
</dbReference>
<evidence type="ECO:0000259" key="1">
    <source>
        <dbReference type="PROSITE" id="PS51677"/>
    </source>
</evidence>
<accession>A0A1H2V515</accession>
<dbReference type="PROSITE" id="PS51677">
    <property type="entry name" value="NODB"/>
    <property type="match status" value="1"/>
</dbReference>
<dbReference type="PANTHER" id="PTHR10587">
    <property type="entry name" value="GLYCOSYL TRANSFERASE-RELATED"/>
    <property type="match status" value="1"/>
</dbReference>
<dbReference type="GO" id="GO:0005975">
    <property type="term" value="P:carbohydrate metabolic process"/>
    <property type="evidence" value="ECO:0007669"/>
    <property type="project" value="InterPro"/>
</dbReference>
<dbReference type="Gene3D" id="3.20.20.370">
    <property type="entry name" value="Glycoside hydrolase/deacetylase"/>
    <property type="match status" value="1"/>
</dbReference>
<dbReference type="PANTHER" id="PTHR10587:SF137">
    <property type="entry name" value="4-DEOXY-4-FORMAMIDO-L-ARABINOSE-PHOSPHOUNDECAPRENOL DEFORMYLASE ARND-RELATED"/>
    <property type="match status" value="1"/>
</dbReference>
<dbReference type="InterPro" id="IPR002509">
    <property type="entry name" value="NODB_dom"/>
</dbReference>
<protein>
    <submittedName>
        <fullName evidence="2">Peptidoglycan/xylan/chitin deacetylase, PgdA/CDA1 family</fullName>
    </submittedName>
</protein>
<keyword evidence="3" id="KW-1185">Reference proteome</keyword>
<reference evidence="3" key="1">
    <citation type="submission" date="2016-10" db="EMBL/GenBank/DDBJ databases">
        <authorList>
            <person name="Varghese N."/>
            <person name="Submissions S."/>
        </authorList>
    </citation>
    <scope>NUCLEOTIDE SEQUENCE [LARGE SCALE GENOMIC DNA]</scope>
    <source>
        <strain evidence="3">CGMCC 4.3530</strain>
    </source>
</reference>